<gene>
    <name evidence="4" type="ORF">SORBI_3003G139400</name>
</gene>
<dbReference type="PANTHER" id="PTHR33087:SF21">
    <property type="entry name" value="OS03G0782100 PROTEIN"/>
    <property type="match status" value="1"/>
</dbReference>
<dbReference type="Proteomes" id="UP000000768">
    <property type="component" value="Chromosome 3"/>
</dbReference>
<feature type="region of interest" description="Disordered" evidence="2">
    <location>
        <begin position="425"/>
        <end position="445"/>
    </location>
</feature>
<sequence>MALTLPAAPRRKTVWRRLSFAPATALPPKAIRPKPPATPSGRGNYPKAAELCEATAVIASQEDAVSPKWQEKKSRHWWRKDAARHRTNSGGVNGPPPVKPKARDAFLKRLAGRCFKCLASDHLVADCRDPVRCLRCRRSGHTSSSCPARRPRTISPNLRSRLKFPPESIHSRITFPPLPSTSKPTTPSTLDAVEMEHTPGFPSRRPTLGCTALVMTDAMSRAAARLLAHAVEVTMPEEGYRPSTLEVAYALSGQLHVPRLNIRVSRRNSNTFLAEFKMAPERDRAGLDRHWRLLPPYPTVALCGGGAVERVWWYHAKVTLEKVPMEAWNEDGVRLILGDSCILDHLDSYSVEREQSEFLTCWVWMEDPDDLPRAVEFSLFAAGAGRAFDINGFPSPTRIPASPPVGKKGESVILVHLTGYEDWRPRSPEAVPSGTSSETGSSSPPAWVPFTWVPGVLDGRRSAAAMGPCATVCRPPAPPLQHRDRDPEDDDRGPRRQPGELKSYRVRQLFPRCALSRSVRIRTQSPSRYRQHGDGGWRAVGELDSGGRGRSMVRSPPRTARGRDFIPHATECWERRRSRSPSRLGGQDVEELLVTSSQEPPTSGRFDPMALEATIPPPAQSPHLCFYPDNSGEAPLSPEYAPTSLLGAGSLQEVKFGPGVQLGDDQRVYRATTHPPVEEIRDIEIADLVHRMEIDTGGHEMDEEGVDGAATAADGRGLFKELPSPLLPTPTPSALQEPPYGGRSRKTMASTRCSLRLAAKPSPAVAPDAAVTAYVDMYADDLPEQAIMAIRAAMKMGNKKLVKVLAAMAEQAAGAAMEAL</sequence>
<dbReference type="SUPFAM" id="SSF57756">
    <property type="entry name" value="Retrovirus zinc finger-like domains"/>
    <property type="match status" value="1"/>
</dbReference>
<feature type="domain" description="CCHC-type" evidence="3">
    <location>
        <begin position="132"/>
        <end position="147"/>
    </location>
</feature>
<dbReference type="InParanoid" id="A0A1B6Q327"/>
<reference evidence="5" key="2">
    <citation type="journal article" date="2018" name="Plant J.">
        <title>The Sorghum bicolor reference genome: improved assembly, gene annotations, a transcriptome atlas, and signatures of genome organization.</title>
        <authorList>
            <person name="McCormick R.F."/>
            <person name="Truong S.K."/>
            <person name="Sreedasyam A."/>
            <person name="Jenkins J."/>
            <person name="Shu S."/>
            <person name="Sims D."/>
            <person name="Kennedy M."/>
            <person name="Amirebrahimi M."/>
            <person name="Weers B.D."/>
            <person name="McKinley B."/>
            <person name="Mattison A."/>
            <person name="Morishige D.T."/>
            <person name="Grimwood J."/>
            <person name="Schmutz J."/>
            <person name="Mullet J.E."/>
        </authorList>
    </citation>
    <scope>NUCLEOTIDE SEQUENCE [LARGE SCALE GENOMIC DNA]</scope>
    <source>
        <strain evidence="5">cv. BTx623</strain>
    </source>
</reference>
<evidence type="ECO:0000313" key="4">
    <source>
        <dbReference type="EMBL" id="KXG32331.1"/>
    </source>
</evidence>
<feature type="region of interest" description="Disordered" evidence="2">
    <location>
        <begin position="468"/>
        <end position="503"/>
    </location>
</feature>
<dbReference type="SMART" id="SM00343">
    <property type="entry name" value="ZnF_C2HC"/>
    <property type="match status" value="2"/>
</dbReference>
<feature type="region of interest" description="Disordered" evidence="2">
    <location>
        <begin position="723"/>
        <end position="746"/>
    </location>
</feature>
<feature type="compositionally biased region" description="Basic and acidic residues" evidence="2">
    <location>
        <begin position="481"/>
        <end position="503"/>
    </location>
</feature>
<reference evidence="4 5" key="1">
    <citation type="journal article" date="2009" name="Nature">
        <title>The Sorghum bicolor genome and the diversification of grasses.</title>
        <authorList>
            <person name="Paterson A.H."/>
            <person name="Bowers J.E."/>
            <person name="Bruggmann R."/>
            <person name="Dubchak I."/>
            <person name="Grimwood J."/>
            <person name="Gundlach H."/>
            <person name="Haberer G."/>
            <person name="Hellsten U."/>
            <person name="Mitros T."/>
            <person name="Poliakov A."/>
            <person name="Schmutz J."/>
            <person name="Spannagl M."/>
            <person name="Tang H."/>
            <person name="Wang X."/>
            <person name="Wicker T."/>
            <person name="Bharti A.K."/>
            <person name="Chapman J."/>
            <person name="Feltus F.A."/>
            <person name="Gowik U."/>
            <person name="Grigoriev I.V."/>
            <person name="Lyons E."/>
            <person name="Maher C.A."/>
            <person name="Martis M."/>
            <person name="Narechania A."/>
            <person name="Otillar R.P."/>
            <person name="Penning B.W."/>
            <person name="Salamov A.A."/>
            <person name="Wang Y."/>
            <person name="Zhang L."/>
            <person name="Carpita N.C."/>
            <person name="Freeling M."/>
            <person name="Gingle A.R."/>
            <person name="Hash C.T."/>
            <person name="Keller B."/>
            <person name="Klein P."/>
            <person name="Kresovich S."/>
            <person name="McCann M.C."/>
            <person name="Ming R."/>
            <person name="Peterson D.G."/>
            <person name="Mehboob-ur-Rahman"/>
            <person name="Ware D."/>
            <person name="Westhoff P."/>
            <person name="Mayer K.F."/>
            <person name="Messing J."/>
            <person name="Rokhsar D.S."/>
        </authorList>
    </citation>
    <scope>NUCLEOTIDE SEQUENCE [LARGE SCALE GENOMIC DNA]</scope>
    <source>
        <strain evidence="5">cv. BTx623</strain>
    </source>
</reference>
<feature type="compositionally biased region" description="Low complexity" evidence="2">
    <location>
        <begin position="432"/>
        <end position="445"/>
    </location>
</feature>
<dbReference type="FunCoup" id="A0A1B6Q327">
    <property type="interactions" value="4"/>
</dbReference>
<evidence type="ECO:0000256" key="1">
    <source>
        <dbReference type="PROSITE-ProRule" id="PRU00047"/>
    </source>
</evidence>
<dbReference type="GO" id="GO:0008270">
    <property type="term" value="F:zinc ion binding"/>
    <property type="evidence" value="ECO:0007669"/>
    <property type="project" value="UniProtKB-KW"/>
</dbReference>
<dbReference type="InterPro" id="IPR036875">
    <property type="entry name" value="Znf_CCHC_sf"/>
</dbReference>
<keyword evidence="5" id="KW-1185">Reference proteome</keyword>
<organism evidence="4 5">
    <name type="scientific">Sorghum bicolor</name>
    <name type="common">Sorghum</name>
    <name type="synonym">Sorghum vulgare</name>
    <dbReference type="NCBI Taxonomy" id="4558"/>
    <lineage>
        <taxon>Eukaryota</taxon>
        <taxon>Viridiplantae</taxon>
        <taxon>Streptophyta</taxon>
        <taxon>Embryophyta</taxon>
        <taxon>Tracheophyta</taxon>
        <taxon>Spermatophyta</taxon>
        <taxon>Magnoliopsida</taxon>
        <taxon>Liliopsida</taxon>
        <taxon>Poales</taxon>
        <taxon>Poaceae</taxon>
        <taxon>PACMAD clade</taxon>
        <taxon>Panicoideae</taxon>
        <taxon>Andropogonodae</taxon>
        <taxon>Andropogoneae</taxon>
        <taxon>Sorghinae</taxon>
        <taxon>Sorghum</taxon>
    </lineage>
</organism>
<dbReference type="AlphaFoldDB" id="A0A1B6Q327"/>
<dbReference type="PANTHER" id="PTHR33087">
    <property type="entry name" value="OS07G0539200 PROTEIN"/>
    <property type="match status" value="1"/>
</dbReference>
<protein>
    <recommendedName>
        <fullName evidence="3">CCHC-type domain-containing protein</fullName>
    </recommendedName>
</protein>
<dbReference type="PROSITE" id="PS50158">
    <property type="entry name" value="ZF_CCHC"/>
    <property type="match status" value="1"/>
</dbReference>
<name>A0A1B6Q327_SORBI</name>
<keyword evidence="1" id="KW-0479">Metal-binding</keyword>
<dbReference type="Gramene" id="KXG32331">
    <property type="protein sequence ID" value="KXG32331"/>
    <property type="gene ID" value="SORBI_3003G139400"/>
</dbReference>
<feature type="compositionally biased region" description="Gly residues" evidence="2">
    <location>
        <begin position="534"/>
        <end position="549"/>
    </location>
</feature>
<evidence type="ECO:0000259" key="3">
    <source>
        <dbReference type="PROSITE" id="PS50158"/>
    </source>
</evidence>
<proteinExistence type="predicted"/>
<dbReference type="InterPro" id="IPR053253">
    <property type="entry name" value="Sex_diff_modulator"/>
</dbReference>
<keyword evidence="1" id="KW-0863">Zinc-finger</keyword>
<accession>A0A1B6Q327</accession>
<feature type="region of interest" description="Disordered" evidence="2">
    <location>
        <begin position="524"/>
        <end position="563"/>
    </location>
</feature>
<dbReference type="EMBL" id="CM000762">
    <property type="protein sequence ID" value="KXG32331.1"/>
    <property type="molecule type" value="Genomic_DNA"/>
</dbReference>
<dbReference type="GO" id="GO:0003676">
    <property type="term" value="F:nucleic acid binding"/>
    <property type="evidence" value="ECO:0007669"/>
    <property type="project" value="InterPro"/>
</dbReference>
<keyword evidence="1" id="KW-0862">Zinc</keyword>
<dbReference type="InterPro" id="IPR001878">
    <property type="entry name" value="Znf_CCHC"/>
</dbReference>
<dbReference type="Gene3D" id="4.10.60.10">
    <property type="entry name" value="Zinc finger, CCHC-type"/>
    <property type="match status" value="1"/>
</dbReference>
<evidence type="ECO:0000256" key="2">
    <source>
        <dbReference type="SAM" id="MobiDB-lite"/>
    </source>
</evidence>
<evidence type="ECO:0000313" key="5">
    <source>
        <dbReference type="Proteomes" id="UP000000768"/>
    </source>
</evidence>